<keyword evidence="4" id="KW-1185">Reference proteome</keyword>
<comment type="caution">
    <text evidence="3">The sequence shown here is derived from an EMBL/GenBank/DDBJ whole genome shotgun (WGS) entry which is preliminary data.</text>
</comment>
<evidence type="ECO:0000313" key="4">
    <source>
        <dbReference type="Proteomes" id="UP000627369"/>
    </source>
</evidence>
<reference evidence="3" key="2">
    <citation type="submission" date="2020-09" db="EMBL/GenBank/DDBJ databases">
        <authorList>
            <person name="Sun Q."/>
            <person name="Zhou Y."/>
        </authorList>
    </citation>
    <scope>NUCLEOTIDE SEQUENCE</scope>
    <source>
        <strain evidence="3">CGMCC 4.7398</strain>
    </source>
</reference>
<feature type="domain" description="Pyrrolo-quinoline quinone repeat" evidence="2">
    <location>
        <begin position="414"/>
        <end position="534"/>
    </location>
</feature>
<evidence type="ECO:0000256" key="1">
    <source>
        <dbReference type="SAM" id="MobiDB-lite"/>
    </source>
</evidence>
<dbReference type="EMBL" id="BNAS01000004">
    <property type="protein sequence ID" value="GHH75108.1"/>
    <property type="molecule type" value="Genomic_DNA"/>
</dbReference>
<dbReference type="AlphaFoldDB" id="A0A919G025"/>
<dbReference type="InterPro" id="IPR011047">
    <property type="entry name" value="Quinoprotein_ADH-like_sf"/>
</dbReference>
<dbReference type="PANTHER" id="PTHR34512">
    <property type="entry name" value="CELL SURFACE PROTEIN"/>
    <property type="match status" value="1"/>
</dbReference>
<dbReference type="PANTHER" id="PTHR34512:SF30">
    <property type="entry name" value="OUTER MEMBRANE PROTEIN ASSEMBLY FACTOR BAMB"/>
    <property type="match status" value="1"/>
</dbReference>
<dbReference type="SUPFAM" id="SSF50998">
    <property type="entry name" value="Quinoprotein alcohol dehydrogenase-like"/>
    <property type="match status" value="1"/>
</dbReference>
<dbReference type="RefSeq" id="WP_189670117.1">
    <property type="nucleotide sequence ID" value="NZ_BNAS01000004.1"/>
</dbReference>
<gene>
    <name evidence="3" type="ORF">GCM10017772_30630</name>
</gene>
<protein>
    <recommendedName>
        <fullName evidence="2">Pyrrolo-quinoline quinone repeat domain-containing protein</fullName>
    </recommendedName>
</protein>
<name>A0A919G025_9MICO</name>
<evidence type="ECO:0000313" key="3">
    <source>
        <dbReference type="EMBL" id="GHH75108.1"/>
    </source>
</evidence>
<dbReference type="Gene3D" id="2.130.10.10">
    <property type="entry name" value="YVTN repeat-like/Quinoprotein amine dehydrogenase"/>
    <property type="match status" value="1"/>
</dbReference>
<accession>A0A919G025</accession>
<dbReference type="InterPro" id="IPR002372">
    <property type="entry name" value="PQQ_rpt_dom"/>
</dbReference>
<feature type="region of interest" description="Disordered" evidence="1">
    <location>
        <begin position="1"/>
        <end position="58"/>
    </location>
</feature>
<dbReference type="InterPro" id="IPR015943">
    <property type="entry name" value="WD40/YVTN_repeat-like_dom_sf"/>
</dbReference>
<organism evidence="3 4">
    <name type="scientific">Promicromonospora soli</name>
    <dbReference type="NCBI Taxonomy" id="2035533"/>
    <lineage>
        <taxon>Bacteria</taxon>
        <taxon>Bacillati</taxon>
        <taxon>Actinomycetota</taxon>
        <taxon>Actinomycetes</taxon>
        <taxon>Micrococcales</taxon>
        <taxon>Promicromonosporaceae</taxon>
        <taxon>Promicromonospora</taxon>
    </lineage>
</organism>
<dbReference type="Pfam" id="PF13360">
    <property type="entry name" value="PQQ_2"/>
    <property type="match status" value="1"/>
</dbReference>
<dbReference type="Proteomes" id="UP000627369">
    <property type="component" value="Unassembled WGS sequence"/>
</dbReference>
<sequence length="551" mass="55896">MARDPDQDSPIVFDLVDDDAADPGAPHTQPHIGGADGVDGADGATSGSGEPPAPAAQGGRWRAAAPVAAVLAIVLGTGIASDGARDSARIERMRDAHGGVADLSVPLEETWAWEGAVGAGQEWFFAADEVAVLDDVLVFESDGELVALEPATGEEAWAVPLGDDPDCGPLGVSAYGGAPMTSLSVVVCVQGSGVDREAIAVTPDGTVSAPRALDPADTRRYGGPRPGPDGTVLRATRVGPKSAVNLGNARCDDSGTCGGTVVGGRDVELRAEDAVTGEERWNVTVPFRPAEAGQCWGMSWEDPSDVMDFGGQVAPDAFGGRIAADLVHLDGCGIDAAVTPDGVVLGTEFDPGMGDITALEAGGYAGLDYGGAARTVLYSGDGEVVGEYPGFVLGPWVADGSGPATLLGTDEMGQRLHAYEADGTPRWDVRALGSDHPFLAQVGQTAVVIDGGADVRGIDVATGAERWRGAGELGDGVLQVFTDGQAVLLLLTQGDSGAVRVVSLDAASGEVLWTSSEATTSDANGREFPAALVAVDGHLLEVDADGVRGLG</sequence>
<evidence type="ECO:0000259" key="2">
    <source>
        <dbReference type="Pfam" id="PF13360"/>
    </source>
</evidence>
<reference evidence="3" key="1">
    <citation type="journal article" date="2014" name="Int. J. Syst. Evol. Microbiol.">
        <title>Complete genome sequence of Corynebacterium casei LMG S-19264T (=DSM 44701T), isolated from a smear-ripened cheese.</title>
        <authorList>
            <consortium name="US DOE Joint Genome Institute (JGI-PGF)"/>
            <person name="Walter F."/>
            <person name="Albersmeier A."/>
            <person name="Kalinowski J."/>
            <person name="Ruckert C."/>
        </authorList>
    </citation>
    <scope>NUCLEOTIDE SEQUENCE</scope>
    <source>
        <strain evidence="3">CGMCC 4.7398</strain>
    </source>
</reference>
<proteinExistence type="predicted"/>
<feature type="region of interest" description="Disordered" evidence="1">
    <location>
        <begin position="209"/>
        <end position="229"/>
    </location>
</feature>